<dbReference type="GO" id="GO:0003676">
    <property type="term" value="F:nucleic acid binding"/>
    <property type="evidence" value="ECO:0007669"/>
    <property type="project" value="InterPro"/>
</dbReference>
<dbReference type="Gene3D" id="3.30.420.10">
    <property type="entry name" value="Ribonuclease H-like superfamily/Ribonuclease H"/>
    <property type="match status" value="1"/>
</dbReference>
<evidence type="ECO:0000313" key="2">
    <source>
        <dbReference type="EMBL" id="MBA0640827.1"/>
    </source>
</evidence>
<dbReference type="InterPro" id="IPR044730">
    <property type="entry name" value="RNase_H-like_dom_plant"/>
</dbReference>
<dbReference type="GO" id="GO:0004523">
    <property type="term" value="F:RNA-DNA hybrid ribonuclease activity"/>
    <property type="evidence" value="ECO:0007669"/>
    <property type="project" value="InterPro"/>
</dbReference>
<organism evidence="2 3">
    <name type="scientific">Gossypium klotzschianum</name>
    <dbReference type="NCBI Taxonomy" id="34286"/>
    <lineage>
        <taxon>Eukaryota</taxon>
        <taxon>Viridiplantae</taxon>
        <taxon>Streptophyta</taxon>
        <taxon>Embryophyta</taxon>
        <taxon>Tracheophyta</taxon>
        <taxon>Spermatophyta</taxon>
        <taxon>Magnoliopsida</taxon>
        <taxon>eudicotyledons</taxon>
        <taxon>Gunneridae</taxon>
        <taxon>Pentapetalae</taxon>
        <taxon>rosids</taxon>
        <taxon>malvids</taxon>
        <taxon>Malvales</taxon>
        <taxon>Malvaceae</taxon>
        <taxon>Malvoideae</taxon>
        <taxon>Gossypium</taxon>
    </lineage>
</organism>
<dbReference type="InterPro" id="IPR036397">
    <property type="entry name" value="RNaseH_sf"/>
</dbReference>
<dbReference type="Pfam" id="PF13456">
    <property type="entry name" value="RVT_3"/>
    <property type="match status" value="1"/>
</dbReference>
<name>A0A7J8TRL3_9ROSI</name>
<evidence type="ECO:0000313" key="3">
    <source>
        <dbReference type="Proteomes" id="UP000593573"/>
    </source>
</evidence>
<sequence length="230" mass="26122">MCKRIRNNGICVYGVFEIKGDLAVVGRNQLLHEGKNITASETANFIRNYLEEIDGINERTTVKQVLQVSWKAPNEQFVKINFDVAFCKQNNKSCLGIIIRDTIGRVLFSKSILYGNIPSPFAVEALACFQMIKMELHVGLTRVEIEGDTLSVIRKLQSEGIDRSVIGAHILNIRAICERYQVCVFKHTLRQANEVAHLLVVERLKRDEEIYLIGEVPFYAKEVAKEEIPT</sequence>
<dbReference type="Proteomes" id="UP000593573">
    <property type="component" value="Unassembled WGS sequence"/>
</dbReference>
<dbReference type="OrthoDB" id="994082at2759"/>
<dbReference type="InterPro" id="IPR002156">
    <property type="entry name" value="RNaseH_domain"/>
</dbReference>
<dbReference type="AlphaFoldDB" id="A0A7J8TRL3"/>
<reference evidence="2 3" key="1">
    <citation type="journal article" date="2019" name="Genome Biol. Evol.">
        <title>Insights into the evolution of the New World diploid cottons (Gossypium, subgenus Houzingenia) based on genome sequencing.</title>
        <authorList>
            <person name="Grover C.E."/>
            <person name="Arick M.A. 2nd"/>
            <person name="Thrash A."/>
            <person name="Conover J.L."/>
            <person name="Sanders W.S."/>
            <person name="Peterson D.G."/>
            <person name="Frelichowski J.E."/>
            <person name="Scheffler J.A."/>
            <person name="Scheffler B.E."/>
            <person name="Wendel J.F."/>
        </authorList>
    </citation>
    <scope>NUCLEOTIDE SEQUENCE [LARGE SCALE GENOMIC DNA]</scope>
    <source>
        <strain evidence="2">57</strain>
        <tissue evidence="2">Leaf</tissue>
    </source>
</reference>
<keyword evidence="3" id="KW-1185">Reference proteome</keyword>
<dbReference type="PANTHER" id="PTHR47074:SF61">
    <property type="entry name" value="RNASE H TYPE-1 DOMAIN-CONTAINING PROTEIN"/>
    <property type="match status" value="1"/>
</dbReference>
<dbReference type="InterPro" id="IPR052929">
    <property type="entry name" value="RNase_H-like_EbsB-rel"/>
</dbReference>
<protein>
    <recommendedName>
        <fullName evidence="1">RNase H type-1 domain-containing protein</fullName>
    </recommendedName>
</protein>
<evidence type="ECO:0000259" key="1">
    <source>
        <dbReference type="Pfam" id="PF13456"/>
    </source>
</evidence>
<gene>
    <name evidence="2" type="ORF">Goklo_023729</name>
</gene>
<dbReference type="PANTHER" id="PTHR47074">
    <property type="entry name" value="BNAC02G40300D PROTEIN"/>
    <property type="match status" value="1"/>
</dbReference>
<dbReference type="CDD" id="cd06222">
    <property type="entry name" value="RNase_H_like"/>
    <property type="match status" value="1"/>
</dbReference>
<dbReference type="EMBL" id="JABFAB010000001">
    <property type="protein sequence ID" value="MBA0640827.1"/>
    <property type="molecule type" value="Genomic_DNA"/>
</dbReference>
<comment type="caution">
    <text evidence="2">The sequence shown here is derived from an EMBL/GenBank/DDBJ whole genome shotgun (WGS) entry which is preliminary data.</text>
</comment>
<accession>A0A7J8TRL3</accession>
<feature type="domain" description="RNase H type-1" evidence="1">
    <location>
        <begin position="81"/>
        <end position="200"/>
    </location>
</feature>
<proteinExistence type="predicted"/>